<accession>A0A0V8CZJ5</accession>
<organism evidence="1 2">
    <name type="scientific">Lactococcus lactis subsp. lactis</name>
    <name type="common">Streptococcus lactis</name>
    <dbReference type="NCBI Taxonomy" id="1360"/>
    <lineage>
        <taxon>Bacteria</taxon>
        <taxon>Bacillati</taxon>
        <taxon>Bacillota</taxon>
        <taxon>Bacilli</taxon>
        <taxon>Lactobacillales</taxon>
        <taxon>Streptococcaceae</taxon>
        <taxon>Lactococcus</taxon>
    </lineage>
</organism>
<dbReference type="AlphaFoldDB" id="A0A0V8CZJ5"/>
<gene>
    <name evidence="1" type="ORF">KF282_0896</name>
</gene>
<dbReference type="Proteomes" id="UP000053058">
    <property type="component" value="Unassembled WGS sequence"/>
</dbReference>
<evidence type="ECO:0000313" key="1">
    <source>
        <dbReference type="EMBL" id="KSU06739.1"/>
    </source>
</evidence>
<dbReference type="PATRIC" id="fig|1360.105.peg.2649"/>
<protein>
    <submittedName>
        <fullName evidence="1">Prophage protein</fullName>
    </submittedName>
</protein>
<name>A0A0V8CZJ5_LACLL</name>
<evidence type="ECO:0000313" key="2">
    <source>
        <dbReference type="Proteomes" id="UP000053058"/>
    </source>
</evidence>
<reference evidence="2" key="1">
    <citation type="submission" date="2015-10" db="EMBL/GenBank/DDBJ databases">
        <title>Draft Genome Sequences of 11 Lactococcus lactis subspecies cremoris strains.</title>
        <authorList>
            <person name="Wels M."/>
            <person name="Backus L."/>
            <person name="Boekhorst J."/>
            <person name="Dijkstra A."/>
            <person name="Beerthuizen M."/>
            <person name="Kelly W."/>
            <person name="Siezen R."/>
            <person name="Bachmann H."/>
            <person name="Van Hijum S."/>
        </authorList>
    </citation>
    <scope>NUCLEOTIDE SEQUENCE [LARGE SCALE GENOMIC DNA]</scope>
    <source>
        <strain evidence="2">KF282</strain>
    </source>
</reference>
<dbReference type="EMBL" id="LKLN01000021">
    <property type="protein sequence ID" value="KSU06739.1"/>
    <property type="molecule type" value="Genomic_DNA"/>
</dbReference>
<dbReference type="RefSeq" id="WP_058219327.1">
    <property type="nucleotide sequence ID" value="NZ_LKLN01000021.1"/>
</dbReference>
<comment type="caution">
    <text evidence="1">The sequence shown here is derived from an EMBL/GenBank/DDBJ whole genome shotgun (WGS) entry which is preliminary data.</text>
</comment>
<proteinExistence type="predicted"/>
<sequence>MKLMKRDLTTVYLKRIDPNNTQDEEGNDQVNYLAPIALEMNVQSASGAVNATIYGSKLSSMKSCKYQGDELKEGRDENSGVCLYVDKDSDPDYKIKSIQPYSTHINVMLERNDDIGN</sequence>